<dbReference type="GeneID" id="30025289"/>
<feature type="domain" description="3-keto-alpha-glucoside-1,2-lyase/3-keto-2-hydroxy-glucal hydratase" evidence="2">
    <location>
        <begin position="436"/>
        <end position="581"/>
    </location>
</feature>
<keyword evidence="4" id="KW-1185">Reference proteome</keyword>
<evidence type="ECO:0000259" key="2">
    <source>
        <dbReference type="Pfam" id="PF06439"/>
    </source>
</evidence>
<comment type="caution">
    <text evidence="3">The sequence shown here is derived from an EMBL/GenBank/DDBJ whole genome shotgun (WGS) entry which is preliminary data.</text>
</comment>
<dbReference type="InterPro" id="IPR010496">
    <property type="entry name" value="AL/BT2_dom"/>
</dbReference>
<feature type="domain" description="3-keto-alpha-glucoside-1,2-lyase/3-keto-2-hydroxy-glucal hydratase" evidence="2">
    <location>
        <begin position="273"/>
        <end position="427"/>
    </location>
</feature>
<dbReference type="OrthoDB" id="4865829at2759"/>
<proteinExistence type="predicted"/>
<reference evidence="3 4" key="1">
    <citation type="journal article" date="2016" name="Genome Biol. Evol.">
        <title>Divergent and convergent evolution of fungal pathogenicity.</title>
        <authorList>
            <person name="Shang Y."/>
            <person name="Xiao G."/>
            <person name="Zheng P."/>
            <person name="Cen K."/>
            <person name="Zhan S."/>
            <person name="Wang C."/>
        </authorList>
    </citation>
    <scope>NUCLEOTIDE SEQUENCE [LARGE SCALE GENOMIC DNA]</scope>
    <source>
        <strain evidence="3 4">ARSEF 2679</strain>
    </source>
</reference>
<dbReference type="RefSeq" id="XP_018700228.1">
    <property type="nucleotide sequence ID" value="XM_018852600.1"/>
</dbReference>
<evidence type="ECO:0000313" key="4">
    <source>
        <dbReference type="Proteomes" id="UP000076744"/>
    </source>
</evidence>
<name>A0A167LJE8_CORFA</name>
<evidence type="ECO:0000256" key="1">
    <source>
        <dbReference type="SAM" id="MobiDB-lite"/>
    </source>
</evidence>
<organism evidence="3 4">
    <name type="scientific">Cordyceps fumosorosea (strain ARSEF 2679)</name>
    <name type="common">Isaria fumosorosea</name>
    <dbReference type="NCBI Taxonomy" id="1081104"/>
    <lineage>
        <taxon>Eukaryota</taxon>
        <taxon>Fungi</taxon>
        <taxon>Dikarya</taxon>
        <taxon>Ascomycota</taxon>
        <taxon>Pezizomycotina</taxon>
        <taxon>Sordariomycetes</taxon>
        <taxon>Hypocreomycetidae</taxon>
        <taxon>Hypocreales</taxon>
        <taxon>Cordycipitaceae</taxon>
        <taxon>Cordyceps</taxon>
    </lineage>
</organism>
<dbReference type="AlphaFoldDB" id="A0A167LJE8"/>
<gene>
    <name evidence="3" type="ORF">ISF_08997</name>
</gene>
<sequence>MGAQFGSLAFLKGGEFFMDSANIVDLYYPNVSKAFTKPVSTASVHIHGFDWMQAFPGKPFEGDGHGVHLAVAQEMMMNESVVQHSSTVLTSLTFSTPEALMVNGYPAPMHDSWHICRHIFISTTPSVKKAADNGKGCDSLPDKYFDRTVLMDKTLGLLHTSANQQKDSWRIGTGYHSPGDAGPFATAAERTYLVATVWGYSATADPKSIKLPEVSFACLSSGKAYVPSSQPPPSTSTTTTTTFTTTTPTGTPTQTAIQSDAAYYDDFTNGMVQWTVYDGSYIVDSNALTAASSGGGKVLLHSSYADFSFETDLTLPSGSGDVGFLFRISNPGKGPDTYDGYYAGVSTSGSVMITKMAGSWHGLGTGTTNWQADKVHRLKVRAVGPALSFFVDDMRVPKLSVQDDAFRAGMDGFRVNGVSAKFDNVQILPLRFVDDFSSRNTNQWTVYDGSFDAKYAVAIANGSDACKALISDQLFSDFSYESDLSLGSGGGNAGLMFRASSPHAGADGYYGYYAGIGDGFAVVGRSDNSWNELQRVTLPGFDAKQRHRIKVQAKGSQISFFVDDLLVPKIQIHDTIYHSGRNGVRTYQIMGVFDNIEIYTM</sequence>
<dbReference type="EMBL" id="AZHB01000039">
    <property type="protein sequence ID" value="OAA53156.1"/>
    <property type="molecule type" value="Genomic_DNA"/>
</dbReference>
<dbReference type="Gene3D" id="2.60.120.560">
    <property type="entry name" value="Exo-inulinase, domain 1"/>
    <property type="match status" value="2"/>
</dbReference>
<protein>
    <recommendedName>
        <fullName evidence="2">3-keto-alpha-glucoside-1,2-lyase/3-keto-2-hydroxy-glucal hydratase domain-containing protein</fullName>
    </recommendedName>
</protein>
<dbReference type="Pfam" id="PF06439">
    <property type="entry name" value="3keto-disac_hyd"/>
    <property type="match status" value="2"/>
</dbReference>
<dbReference type="GO" id="GO:0016787">
    <property type="term" value="F:hydrolase activity"/>
    <property type="evidence" value="ECO:0007669"/>
    <property type="project" value="InterPro"/>
</dbReference>
<feature type="compositionally biased region" description="Low complexity" evidence="1">
    <location>
        <begin position="235"/>
        <end position="252"/>
    </location>
</feature>
<feature type="region of interest" description="Disordered" evidence="1">
    <location>
        <begin position="227"/>
        <end position="252"/>
    </location>
</feature>
<accession>A0A167LJE8</accession>
<evidence type="ECO:0000313" key="3">
    <source>
        <dbReference type="EMBL" id="OAA53156.1"/>
    </source>
</evidence>
<dbReference type="Proteomes" id="UP000076744">
    <property type="component" value="Unassembled WGS sequence"/>
</dbReference>
<dbReference type="STRING" id="1081104.A0A167LJE8"/>